<sequence length="85" mass="9368">MIWLIIVVMKKCQHPIQILVFAGNSYAIFATILSAMLSPILNGQLQGPLANPLALISIIVTNIIWVLLIGVLAIPFIKKRTLTEM</sequence>
<keyword evidence="1" id="KW-1133">Transmembrane helix</keyword>
<dbReference type="Proteomes" id="UP001162836">
    <property type="component" value="Unassembled WGS sequence"/>
</dbReference>
<keyword evidence="1" id="KW-0472">Membrane</keyword>
<evidence type="ECO:0000313" key="2">
    <source>
        <dbReference type="EMBL" id="MCD4838207.1"/>
    </source>
</evidence>
<gene>
    <name evidence="2" type="ORF">LRS37_04850</name>
</gene>
<protein>
    <submittedName>
        <fullName evidence="2">Uncharacterized protein</fullName>
    </submittedName>
</protein>
<reference evidence="2 3" key="1">
    <citation type="journal article" date="2023" name="Antonie Van Leeuwenhoek">
        <title>Unveiling the genomic potential of a novel thermostable glycoside hydrolases producing Neobacillus sedimentimangrovi UE25.</title>
        <authorList>
            <person name="Ejaz U."/>
            <person name="Saleem F."/>
            <person name="Rashid R."/>
            <person name="Hasan K.A."/>
            <person name="Syed M.N."/>
            <person name="Sohail M."/>
        </authorList>
    </citation>
    <scope>NUCLEOTIDE SEQUENCE [LARGE SCALE GENOMIC DNA]</scope>
    <source>
        <strain evidence="2 3">UE25</strain>
    </source>
</reference>
<accession>A0ABS8QG56</accession>
<evidence type="ECO:0000256" key="1">
    <source>
        <dbReference type="SAM" id="Phobius"/>
    </source>
</evidence>
<keyword evidence="1" id="KW-0812">Transmembrane</keyword>
<organism evidence="2 3">
    <name type="scientific">Neobacillus sedimentimangrovi</name>
    <dbReference type="NCBI Taxonomy" id="2699460"/>
    <lineage>
        <taxon>Bacteria</taxon>
        <taxon>Bacillati</taxon>
        <taxon>Bacillota</taxon>
        <taxon>Bacilli</taxon>
        <taxon>Bacillales</taxon>
        <taxon>Bacillaceae</taxon>
        <taxon>Neobacillus</taxon>
    </lineage>
</organism>
<evidence type="ECO:0000313" key="3">
    <source>
        <dbReference type="Proteomes" id="UP001162836"/>
    </source>
</evidence>
<keyword evidence="3" id="KW-1185">Reference proteome</keyword>
<feature type="transmembrane region" description="Helical" evidence="1">
    <location>
        <begin position="18"/>
        <end position="41"/>
    </location>
</feature>
<feature type="transmembrane region" description="Helical" evidence="1">
    <location>
        <begin position="53"/>
        <end position="77"/>
    </location>
</feature>
<comment type="caution">
    <text evidence="2">The sequence shown here is derived from an EMBL/GenBank/DDBJ whole genome shotgun (WGS) entry which is preliminary data.</text>
</comment>
<dbReference type="EMBL" id="JAJODE010000008">
    <property type="protein sequence ID" value="MCD4838207.1"/>
    <property type="molecule type" value="Genomic_DNA"/>
</dbReference>
<name>A0ABS8QG56_9BACI</name>
<proteinExistence type="predicted"/>